<evidence type="ECO:0000313" key="1">
    <source>
        <dbReference type="EMBL" id="GBG27949.1"/>
    </source>
</evidence>
<sequence>MSANHVFKNAGSGLMKAASTEGGKSFMVVGGVAGMLLGIECWLSLSEDYLKTESTYARRYIGRIRKYHLEQQAEHGGH</sequence>
<accession>A0A2R5GC93</accession>
<name>A0A2R5GC93_9STRA</name>
<protein>
    <submittedName>
        <fullName evidence="1">Uncharacterized protein</fullName>
    </submittedName>
</protein>
<evidence type="ECO:0000313" key="2">
    <source>
        <dbReference type="Proteomes" id="UP000241890"/>
    </source>
</evidence>
<dbReference type="InParanoid" id="A0A2R5GC93"/>
<keyword evidence="2" id="KW-1185">Reference proteome</keyword>
<comment type="caution">
    <text evidence="1">The sequence shown here is derived from an EMBL/GenBank/DDBJ whole genome shotgun (WGS) entry which is preliminary data.</text>
</comment>
<reference evidence="1 2" key="1">
    <citation type="submission" date="2017-12" db="EMBL/GenBank/DDBJ databases">
        <title>Sequencing, de novo assembly and annotation of complete genome of a new Thraustochytrid species, strain FCC1311.</title>
        <authorList>
            <person name="Sedici K."/>
            <person name="Godart F."/>
            <person name="Aiese Cigliano R."/>
            <person name="Sanseverino W."/>
            <person name="Barakat M."/>
            <person name="Ortet P."/>
            <person name="Marechal E."/>
            <person name="Cagnac O."/>
            <person name="Amato A."/>
        </authorList>
    </citation>
    <scope>NUCLEOTIDE SEQUENCE [LARGE SCALE GENOMIC DNA]</scope>
</reference>
<dbReference type="Proteomes" id="UP000241890">
    <property type="component" value="Unassembled WGS sequence"/>
</dbReference>
<gene>
    <name evidence="1" type="ORF">FCC1311_041722</name>
</gene>
<dbReference type="EMBL" id="BEYU01000037">
    <property type="protein sequence ID" value="GBG27949.1"/>
    <property type="molecule type" value="Genomic_DNA"/>
</dbReference>
<organism evidence="1 2">
    <name type="scientific">Hondaea fermentalgiana</name>
    <dbReference type="NCBI Taxonomy" id="2315210"/>
    <lineage>
        <taxon>Eukaryota</taxon>
        <taxon>Sar</taxon>
        <taxon>Stramenopiles</taxon>
        <taxon>Bigyra</taxon>
        <taxon>Labyrinthulomycetes</taxon>
        <taxon>Thraustochytrida</taxon>
        <taxon>Thraustochytriidae</taxon>
        <taxon>Hondaea</taxon>
    </lineage>
</organism>
<dbReference type="AlphaFoldDB" id="A0A2R5GC93"/>
<proteinExistence type="predicted"/>